<accession>A0A1N6JZL5</accession>
<keyword evidence="3" id="KW-0813">Transport</keyword>
<evidence type="ECO:0000256" key="8">
    <source>
        <dbReference type="SAM" id="Phobius"/>
    </source>
</evidence>
<feature type="transmembrane region" description="Helical" evidence="8">
    <location>
        <begin position="402"/>
        <end position="422"/>
    </location>
</feature>
<feature type="transmembrane region" description="Helical" evidence="8">
    <location>
        <begin position="153"/>
        <end position="178"/>
    </location>
</feature>
<feature type="transmembrane region" description="Helical" evidence="8">
    <location>
        <begin position="20"/>
        <end position="46"/>
    </location>
</feature>
<evidence type="ECO:0000256" key="5">
    <source>
        <dbReference type="ARBA" id="ARBA00022692"/>
    </source>
</evidence>
<feature type="transmembrane region" description="Helical" evidence="8">
    <location>
        <begin position="313"/>
        <end position="336"/>
    </location>
</feature>
<dbReference type="Pfam" id="PF01032">
    <property type="entry name" value="FecCD"/>
    <property type="match status" value="2"/>
</dbReference>
<dbReference type="SUPFAM" id="SSF81345">
    <property type="entry name" value="ABC transporter involved in vitamin B12 uptake, BtuC"/>
    <property type="match status" value="2"/>
</dbReference>
<proteinExistence type="inferred from homology"/>
<dbReference type="NCBIfam" id="NF007866">
    <property type="entry name" value="PRK10577.1-2"/>
    <property type="match status" value="1"/>
</dbReference>
<feature type="transmembrane region" description="Helical" evidence="8">
    <location>
        <begin position="650"/>
        <end position="667"/>
    </location>
</feature>
<comment type="subcellular location">
    <subcellularLocation>
        <location evidence="1">Cell membrane</location>
        <topology evidence="1">Multi-pass membrane protein</topology>
    </subcellularLocation>
</comment>
<keyword evidence="6 8" id="KW-1133">Transmembrane helix</keyword>
<feature type="transmembrane region" description="Helical" evidence="8">
    <location>
        <begin position="580"/>
        <end position="605"/>
    </location>
</feature>
<name>A0A1N6JZL5_9BURK</name>
<gene>
    <name evidence="9" type="ORF">SAMN05444168_5482</name>
</gene>
<feature type="transmembrane region" description="Helical" evidence="8">
    <location>
        <begin position="460"/>
        <end position="478"/>
    </location>
</feature>
<keyword evidence="4" id="KW-1003">Cell membrane</keyword>
<feature type="transmembrane region" description="Helical" evidence="8">
    <location>
        <begin position="286"/>
        <end position="307"/>
    </location>
</feature>
<dbReference type="PANTHER" id="PTHR30472:SF37">
    <property type="entry name" value="FE(3+) DICITRATE TRANSPORT SYSTEM PERMEASE PROTEIN FECD-RELATED"/>
    <property type="match status" value="1"/>
</dbReference>
<feature type="transmembrane region" description="Helical" evidence="8">
    <location>
        <begin position="66"/>
        <end position="87"/>
    </location>
</feature>
<comment type="similarity">
    <text evidence="2">Belongs to the binding-protein-dependent transport system permease family. FecCD subfamily.</text>
</comment>
<protein>
    <submittedName>
        <fullName evidence="9">Iron complex transport system permease protein</fullName>
    </submittedName>
</protein>
<feature type="transmembrane region" description="Helical" evidence="8">
    <location>
        <begin position="529"/>
        <end position="548"/>
    </location>
</feature>
<keyword evidence="5 8" id="KW-0812">Transmembrane</keyword>
<keyword evidence="7 8" id="KW-0472">Membrane</keyword>
<feature type="transmembrane region" description="Helical" evidence="8">
    <location>
        <begin position="490"/>
        <end position="509"/>
    </location>
</feature>
<reference evidence="9 10" key="1">
    <citation type="submission" date="2016-11" db="EMBL/GenBank/DDBJ databases">
        <authorList>
            <person name="Jaros S."/>
            <person name="Januszkiewicz K."/>
            <person name="Wedrychowicz H."/>
        </authorList>
    </citation>
    <scope>NUCLEOTIDE SEQUENCE [LARGE SCALE GENOMIC DNA]</scope>
    <source>
        <strain evidence="9 10">GAS86</strain>
    </source>
</reference>
<dbReference type="CDD" id="cd06550">
    <property type="entry name" value="TM_ABC_iron-siderophores_like"/>
    <property type="match status" value="2"/>
</dbReference>
<evidence type="ECO:0000256" key="2">
    <source>
        <dbReference type="ARBA" id="ARBA00007935"/>
    </source>
</evidence>
<evidence type="ECO:0000313" key="10">
    <source>
        <dbReference type="Proteomes" id="UP000184693"/>
    </source>
</evidence>
<sequence>MRNLAAASVPAAPRDFRAALVGVLGAVALILAIVGIHVQLNGASFWTTLFAPNRTDLHQVLVRDSLLPRIAMTLLCGAALALAGTLAQQVLRNPLAEPMTLGIFPGSYLALMIAELWAPSWVAGGRTIVALAGGGIAMLLVFGLAWRQRMSSLSVILSGMIVNLYCGAISLAICMSHFDLLRGLMIWGGGALDQSGWQESRQLLWGVLACVVATVLLRRPLGVFEAGDSTVQSLGISLQRTRFAALLISVVLTACVVSTVGVIGFVGLAAPTLARLAGARRLRQRLIWAPLLGAALLWATDEIVQMVSSTELFSAHLVPTGTVTSLLGVPLLMLLLPRLRSQPDLHASAIAHAPVASLGRRLPWAVVGLVVVLVLTFGISRGVHGWHVASPAQIGALLFWRLPHAIAAMSAGVLLAVAGTLIQRVTANPMASPDLLGVSSGGALGIVIILFAGLDPTPGILFAGCLAGAMTTLALLLWLGGRASFVPDRLLLIGVGISALFEAIVSATLASGDPRAGLLMDLVVGSTYYIEPAASYAAAAVALAGLVLGPLMARWIETLSLGAPMAGSLGVPVARARLAILLLAALLTATATLLVGPLSFVGLIAPHIARYSGARRPAVQMFVASIVGALLMGFADWLGRQVMFPQEMPAGLVATLIGGPYLIALTLRKTVAST</sequence>
<feature type="transmembrane region" description="Helical" evidence="8">
    <location>
        <begin position="128"/>
        <end position="146"/>
    </location>
</feature>
<evidence type="ECO:0000256" key="4">
    <source>
        <dbReference type="ARBA" id="ARBA00022475"/>
    </source>
</evidence>
<dbReference type="RefSeq" id="WP_254368973.1">
    <property type="nucleotide sequence ID" value="NZ_FSRM01000002.1"/>
</dbReference>
<dbReference type="PANTHER" id="PTHR30472">
    <property type="entry name" value="FERRIC ENTEROBACTIN TRANSPORT SYSTEM PERMEASE PROTEIN"/>
    <property type="match status" value="1"/>
</dbReference>
<feature type="transmembrane region" description="Helical" evidence="8">
    <location>
        <begin position="362"/>
        <end position="382"/>
    </location>
</feature>
<dbReference type="GO" id="GO:0005886">
    <property type="term" value="C:plasma membrane"/>
    <property type="evidence" value="ECO:0007669"/>
    <property type="project" value="UniProtKB-SubCell"/>
</dbReference>
<feature type="transmembrane region" description="Helical" evidence="8">
    <location>
        <begin position="617"/>
        <end position="638"/>
    </location>
</feature>
<evidence type="ECO:0000256" key="1">
    <source>
        <dbReference type="ARBA" id="ARBA00004651"/>
    </source>
</evidence>
<dbReference type="Gene3D" id="1.10.3470.10">
    <property type="entry name" value="ABC transporter involved in vitamin B12 uptake, BtuC"/>
    <property type="match status" value="2"/>
</dbReference>
<dbReference type="AlphaFoldDB" id="A0A1N6JZL5"/>
<feature type="transmembrane region" description="Helical" evidence="8">
    <location>
        <begin position="434"/>
        <end position="454"/>
    </location>
</feature>
<dbReference type="Proteomes" id="UP000184693">
    <property type="component" value="Unassembled WGS sequence"/>
</dbReference>
<dbReference type="EMBL" id="FSRM01000002">
    <property type="protein sequence ID" value="SIO49496.1"/>
    <property type="molecule type" value="Genomic_DNA"/>
</dbReference>
<dbReference type="GO" id="GO:0033214">
    <property type="term" value="P:siderophore-iron import into cell"/>
    <property type="evidence" value="ECO:0007669"/>
    <property type="project" value="TreeGrafter"/>
</dbReference>
<organism evidence="9 10">
    <name type="scientific">Paraburkholderia phenazinium</name>
    <dbReference type="NCBI Taxonomy" id="60549"/>
    <lineage>
        <taxon>Bacteria</taxon>
        <taxon>Pseudomonadati</taxon>
        <taxon>Pseudomonadota</taxon>
        <taxon>Betaproteobacteria</taxon>
        <taxon>Burkholderiales</taxon>
        <taxon>Burkholderiaceae</taxon>
        <taxon>Paraburkholderia</taxon>
    </lineage>
</organism>
<feature type="transmembrane region" description="Helical" evidence="8">
    <location>
        <begin position="555"/>
        <end position="574"/>
    </location>
</feature>
<dbReference type="InterPro" id="IPR000522">
    <property type="entry name" value="ABC_transptr_permease_BtuC"/>
</dbReference>
<feature type="transmembrane region" description="Helical" evidence="8">
    <location>
        <begin position="99"/>
        <end position="122"/>
    </location>
</feature>
<feature type="transmembrane region" description="Helical" evidence="8">
    <location>
        <begin position="243"/>
        <end position="274"/>
    </location>
</feature>
<evidence type="ECO:0000256" key="7">
    <source>
        <dbReference type="ARBA" id="ARBA00023136"/>
    </source>
</evidence>
<dbReference type="InterPro" id="IPR037294">
    <property type="entry name" value="ABC_BtuC-like"/>
</dbReference>
<evidence type="ECO:0000313" key="9">
    <source>
        <dbReference type="EMBL" id="SIO49496.1"/>
    </source>
</evidence>
<evidence type="ECO:0000256" key="6">
    <source>
        <dbReference type="ARBA" id="ARBA00022989"/>
    </source>
</evidence>
<dbReference type="GO" id="GO:0022857">
    <property type="term" value="F:transmembrane transporter activity"/>
    <property type="evidence" value="ECO:0007669"/>
    <property type="project" value="InterPro"/>
</dbReference>
<evidence type="ECO:0000256" key="3">
    <source>
        <dbReference type="ARBA" id="ARBA00022448"/>
    </source>
</evidence>